<accession>A0A6J3JKB5</accession>
<feature type="compositionally biased region" description="Low complexity" evidence="1">
    <location>
        <begin position="81"/>
        <end position="100"/>
    </location>
</feature>
<keyword evidence="2" id="KW-1185">Reference proteome</keyword>
<gene>
    <name evidence="3" type="primary">LOC116565380</name>
</gene>
<feature type="compositionally biased region" description="Basic residues" evidence="1">
    <location>
        <begin position="134"/>
        <end position="149"/>
    </location>
</feature>
<organism evidence="2 3">
    <name type="scientific">Sapajus apella</name>
    <name type="common">Brown-capped capuchin</name>
    <name type="synonym">Cebus apella</name>
    <dbReference type="NCBI Taxonomy" id="9515"/>
    <lineage>
        <taxon>Eukaryota</taxon>
        <taxon>Metazoa</taxon>
        <taxon>Chordata</taxon>
        <taxon>Craniata</taxon>
        <taxon>Vertebrata</taxon>
        <taxon>Euteleostomi</taxon>
        <taxon>Mammalia</taxon>
        <taxon>Eutheria</taxon>
        <taxon>Euarchontoglires</taxon>
        <taxon>Primates</taxon>
        <taxon>Haplorrhini</taxon>
        <taxon>Platyrrhini</taxon>
        <taxon>Cebidae</taxon>
        <taxon>Cebinae</taxon>
        <taxon>Sapajus</taxon>
    </lineage>
</organism>
<dbReference type="Proteomes" id="UP000504640">
    <property type="component" value="Unplaced"/>
</dbReference>
<dbReference type="AlphaFoldDB" id="A0A6J3JKB5"/>
<feature type="compositionally biased region" description="Basic and acidic residues" evidence="1">
    <location>
        <begin position="150"/>
        <end position="161"/>
    </location>
</feature>
<dbReference type="RefSeq" id="XP_032154813.1">
    <property type="nucleotide sequence ID" value="XM_032298922.1"/>
</dbReference>
<protein>
    <submittedName>
        <fullName evidence="3">Uncharacterized protein LOC116565380</fullName>
    </submittedName>
</protein>
<feature type="region of interest" description="Disordered" evidence="1">
    <location>
        <begin position="255"/>
        <end position="284"/>
    </location>
</feature>
<evidence type="ECO:0000313" key="2">
    <source>
        <dbReference type="Proteomes" id="UP000504640"/>
    </source>
</evidence>
<feature type="compositionally biased region" description="Basic and acidic residues" evidence="1">
    <location>
        <begin position="216"/>
        <end position="225"/>
    </location>
</feature>
<reference evidence="3" key="1">
    <citation type="submission" date="2025-08" db="UniProtKB">
        <authorList>
            <consortium name="RefSeq"/>
        </authorList>
    </citation>
    <scope>IDENTIFICATION</scope>
    <source>
        <tissue evidence="3">Blood</tissue>
    </source>
</reference>
<feature type="compositionally biased region" description="Basic and acidic residues" evidence="1">
    <location>
        <begin position="197"/>
        <end position="209"/>
    </location>
</feature>
<feature type="region of interest" description="Disordered" evidence="1">
    <location>
        <begin position="1"/>
        <end position="226"/>
    </location>
</feature>
<name>A0A6J3JKB5_SAPAP</name>
<proteinExistence type="predicted"/>
<evidence type="ECO:0000313" key="3">
    <source>
        <dbReference type="RefSeq" id="XP_032154813.1"/>
    </source>
</evidence>
<sequence>MWRGDQPSASPPPTLTSEAETPEGPGGTDPRPPCPGPGRGLPAPQSPSPRQCEPAAKPAGETAPPRPSSDDCRGARGSVTGGAALAAAGCSSPAAPAASGRRSRGRRKPEEGGAGTIPSPRIRRGSTGGCGKLLRLRGWRQLRGGRGRPRFAEEGAKRREAAGLAVPPGGNEGAQPSPYLSGGADSTARPRRAPGPENHRGGRDGERRRVASGQGRRIDFHRQEDTPIPPWSVCKAAGAGVRGGRALPFPAGLAGAEANPDARRSANCDTKPSRRGGVCRERLNSGALPSKGKCKHLSHSRNLRALSSVVTCDQMTPERRPTDLDAIQSWQCVMK</sequence>
<dbReference type="GeneID" id="116565380"/>
<evidence type="ECO:0000256" key="1">
    <source>
        <dbReference type="SAM" id="MobiDB-lite"/>
    </source>
</evidence>